<sequence length="177" mass="21308">MKCFICNQRTGKRYCPYYQNYICSLCCGEKRKEVINCPESCSYLKTAQNYLKEKISLHLLNYEEDFNKNLRKELIKLKNTRLKDLEEEEILEVLKIIIEKIRLEISGLIYEPKVVDLRKQLIYDAIENLIKNHLNGKEKYKKYQKDYLLSLLKLEEKILKELKEKGENYFKLFSLFS</sequence>
<proteinExistence type="predicted"/>
<protein>
    <submittedName>
        <fullName evidence="1">Uncharacterized protein</fullName>
    </submittedName>
</protein>
<organism evidence="1">
    <name type="scientific">candidate division WOR-3 bacterium</name>
    <dbReference type="NCBI Taxonomy" id="2052148"/>
    <lineage>
        <taxon>Bacteria</taxon>
        <taxon>Bacteria division WOR-3</taxon>
    </lineage>
</organism>
<evidence type="ECO:0000313" key="1">
    <source>
        <dbReference type="EMBL" id="HGK63005.1"/>
    </source>
</evidence>
<name>A0A7V3ZU57_UNCW3</name>
<gene>
    <name evidence="1" type="ORF">ENU74_00160</name>
</gene>
<dbReference type="EMBL" id="DTDR01000005">
    <property type="protein sequence ID" value="HGK63005.1"/>
    <property type="molecule type" value="Genomic_DNA"/>
</dbReference>
<comment type="caution">
    <text evidence="1">The sequence shown here is derived from an EMBL/GenBank/DDBJ whole genome shotgun (WGS) entry which is preliminary data.</text>
</comment>
<accession>A0A7V3ZU57</accession>
<reference evidence="1" key="1">
    <citation type="journal article" date="2020" name="mSystems">
        <title>Genome- and Community-Level Interaction Insights into Carbon Utilization and Element Cycling Functions of Hydrothermarchaeota in Hydrothermal Sediment.</title>
        <authorList>
            <person name="Zhou Z."/>
            <person name="Liu Y."/>
            <person name="Xu W."/>
            <person name="Pan J."/>
            <person name="Luo Z.H."/>
            <person name="Li M."/>
        </authorList>
    </citation>
    <scope>NUCLEOTIDE SEQUENCE [LARGE SCALE GENOMIC DNA]</scope>
    <source>
        <strain evidence="1">SpSt-697</strain>
    </source>
</reference>
<dbReference type="AlphaFoldDB" id="A0A7V3ZU57"/>